<name>A0AAN8PWT3_PATCE</name>
<evidence type="ECO:0000313" key="2">
    <source>
        <dbReference type="Proteomes" id="UP001347796"/>
    </source>
</evidence>
<sequence>MTVGCFHQLKELRLDDRDSFFDVLRITQPVFDKFLEPITPFIKKDNNYMEALEPGVKLASTLTVLSGNRIFLYHYVIRLPGSLLVKEVCDAFVMELEGKDTWKESAEEFMHACPVCLWFRGWKTYNHRKVSQDWYEPQRFLLKSVNGIGGCRLQTEHNP</sequence>
<dbReference type="AlphaFoldDB" id="A0AAN8PWT3"/>
<proteinExistence type="predicted"/>
<keyword evidence="2" id="KW-1185">Reference proteome</keyword>
<protein>
    <submittedName>
        <fullName evidence="1">Uncharacterized protein</fullName>
    </submittedName>
</protein>
<evidence type="ECO:0000313" key="1">
    <source>
        <dbReference type="EMBL" id="KAK6178455.1"/>
    </source>
</evidence>
<dbReference type="EMBL" id="JAZGQO010000009">
    <property type="protein sequence ID" value="KAK6178455.1"/>
    <property type="molecule type" value="Genomic_DNA"/>
</dbReference>
<organism evidence="1 2">
    <name type="scientific">Patella caerulea</name>
    <name type="common">Rayed Mediterranean limpet</name>
    <dbReference type="NCBI Taxonomy" id="87958"/>
    <lineage>
        <taxon>Eukaryota</taxon>
        <taxon>Metazoa</taxon>
        <taxon>Spiralia</taxon>
        <taxon>Lophotrochozoa</taxon>
        <taxon>Mollusca</taxon>
        <taxon>Gastropoda</taxon>
        <taxon>Patellogastropoda</taxon>
        <taxon>Patelloidea</taxon>
        <taxon>Patellidae</taxon>
        <taxon>Patella</taxon>
    </lineage>
</organism>
<comment type="caution">
    <text evidence="1">The sequence shown here is derived from an EMBL/GenBank/DDBJ whole genome shotgun (WGS) entry which is preliminary data.</text>
</comment>
<accession>A0AAN8PWT3</accession>
<gene>
    <name evidence="1" type="ORF">SNE40_013244</name>
</gene>
<dbReference type="Proteomes" id="UP001347796">
    <property type="component" value="Unassembled WGS sequence"/>
</dbReference>
<reference evidence="1 2" key="1">
    <citation type="submission" date="2024-01" db="EMBL/GenBank/DDBJ databases">
        <title>The genome of the rayed Mediterranean limpet Patella caerulea (Linnaeus, 1758).</title>
        <authorList>
            <person name="Anh-Thu Weber A."/>
            <person name="Halstead-Nussloch G."/>
        </authorList>
    </citation>
    <scope>NUCLEOTIDE SEQUENCE [LARGE SCALE GENOMIC DNA]</scope>
    <source>
        <strain evidence="1">AATW-2023a</strain>
        <tissue evidence="1">Whole specimen</tissue>
    </source>
</reference>